<protein>
    <submittedName>
        <fullName evidence="3">Uncharacterized protein</fullName>
    </submittedName>
</protein>
<sequence>MAKVRRGRFTISANIFMTSSLITKTECCGVGTSFLSSFTSSYWYTFGDRHNQTVPVQCCVSQTVVYPYESRYDVGCTAAGIYGHYHPQGCDTAVEKRLKMYSIPFFVFMAVIVLEEISCIMMTIYDGVHLPSEPNRLQENVTETEKIKDNIEIQSLGETQKKKEIMGTNTEEMLDSKQLNKTKNTNDDKTDEADTIDQHKNDETENMNQEKGDKTMKDTTIQITKETASDRTELKDKLIADFDVEDLVKEDL</sequence>
<evidence type="ECO:0000313" key="4">
    <source>
        <dbReference type="Proteomes" id="UP000507470"/>
    </source>
</evidence>
<keyword evidence="4" id="KW-1185">Reference proteome</keyword>
<feature type="compositionally biased region" description="Basic and acidic residues" evidence="1">
    <location>
        <begin position="196"/>
        <end position="217"/>
    </location>
</feature>
<dbReference type="Proteomes" id="UP000507470">
    <property type="component" value="Unassembled WGS sequence"/>
</dbReference>
<dbReference type="EMBL" id="CACVKT020002933">
    <property type="protein sequence ID" value="CAC5380728.1"/>
    <property type="molecule type" value="Genomic_DNA"/>
</dbReference>
<feature type="transmembrane region" description="Helical" evidence="2">
    <location>
        <begin position="105"/>
        <end position="125"/>
    </location>
</feature>
<proteinExistence type="predicted"/>
<name>A0A6J8B9T8_MYTCO</name>
<dbReference type="OrthoDB" id="6131345at2759"/>
<organism evidence="3 4">
    <name type="scientific">Mytilus coruscus</name>
    <name type="common">Sea mussel</name>
    <dbReference type="NCBI Taxonomy" id="42192"/>
    <lineage>
        <taxon>Eukaryota</taxon>
        <taxon>Metazoa</taxon>
        <taxon>Spiralia</taxon>
        <taxon>Lophotrochozoa</taxon>
        <taxon>Mollusca</taxon>
        <taxon>Bivalvia</taxon>
        <taxon>Autobranchia</taxon>
        <taxon>Pteriomorphia</taxon>
        <taxon>Mytilida</taxon>
        <taxon>Mytiloidea</taxon>
        <taxon>Mytilidae</taxon>
        <taxon>Mytilinae</taxon>
        <taxon>Mytilus</taxon>
    </lineage>
</organism>
<accession>A0A6J8B9T8</accession>
<evidence type="ECO:0000256" key="1">
    <source>
        <dbReference type="SAM" id="MobiDB-lite"/>
    </source>
</evidence>
<evidence type="ECO:0000313" key="3">
    <source>
        <dbReference type="EMBL" id="CAC5380728.1"/>
    </source>
</evidence>
<evidence type="ECO:0000256" key="2">
    <source>
        <dbReference type="SAM" id="Phobius"/>
    </source>
</evidence>
<keyword evidence="2" id="KW-0812">Transmembrane</keyword>
<gene>
    <name evidence="3" type="ORF">MCOR_16676</name>
</gene>
<feature type="region of interest" description="Disordered" evidence="1">
    <location>
        <begin position="165"/>
        <end position="219"/>
    </location>
</feature>
<keyword evidence="2" id="KW-1133">Transmembrane helix</keyword>
<keyword evidence="2" id="KW-0472">Membrane</keyword>
<dbReference type="AlphaFoldDB" id="A0A6J8B9T8"/>
<reference evidence="3 4" key="1">
    <citation type="submission" date="2020-06" db="EMBL/GenBank/DDBJ databases">
        <authorList>
            <person name="Li R."/>
            <person name="Bekaert M."/>
        </authorList>
    </citation>
    <scope>NUCLEOTIDE SEQUENCE [LARGE SCALE GENOMIC DNA]</scope>
    <source>
        <strain evidence="4">wild</strain>
    </source>
</reference>